<evidence type="ECO:0000313" key="1">
    <source>
        <dbReference type="EMBL" id="RAR09490.1"/>
    </source>
</evidence>
<keyword evidence="2" id="KW-1185">Reference proteome</keyword>
<sequence length="415" mass="47253">MSQIPESPELLPDDTIRLVKARNPSLITQAQDGKRKISFSLLTPPSSQTYRSASSSSAQLVESRYIAVPIRLDSEQTFEYAGFTAAKAQELYQAKIEREKLGVSIDIERWAIDYAMDACRSAQDASDNWIKAMRVAGLNEDIQQAMVDPIHDKIRYIQPLSYWIEEMMMTSFNSLFGLNTTVLVALGERQAPAHLRGGADADYDIPQMPGGHLAVFKSVDYQHCHKCIAENGELNLFPLESMGPTDFAQRGGMYFTHQLWVARHYSRLINHMCPVADRRTVELHVPLAHFEHVKTWDVKGDDFKRLLFFSRNNLGYPKDITRQLAKHGVVRGPIANTHSKTFAKMSDWNEVTDAHMLQGKDEEFGGTKWAKQYVWISREAIQKLQVDCVGKAYMRLPEKKFKLIPEPWKDVSSRS</sequence>
<comment type="caution">
    <text evidence="1">The sequence shown here is derived from an EMBL/GenBank/DDBJ whole genome shotgun (WGS) entry which is preliminary data.</text>
</comment>
<dbReference type="AlphaFoldDB" id="A0A364N1I8"/>
<dbReference type="Proteomes" id="UP000249619">
    <property type="component" value="Unassembled WGS sequence"/>
</dbReference>
<gene>
    <name evidence="1" type="ORF">DDE83_005483</name>
</gene>
<name>A0A364N1I8_STELY</name>
<proteinExistence type="predicted"/>
<accession>A0A364N1I8</accession>
<evidence type="ECO:0000313" key="2">
    <source>
        <dbReference type="Proteomes" id="UP000249619"/>
    </source>
</evidence>
<protein>
    <submittedName>
        <fullName evidence="1">Uncharacterized protein</fullName>
    </submittedName>
</protein>
<reference evidence="2" key="1">
    <citation type="submission" date="2018-05" db="EMBL/GenBank/DDBJ databases">
        <title>Draft genome sequence of Stemphylium lycopersici strain CIDEFI 213.</title>
        <authorList>
            <person name="Medina R."/>
            <person name="Franco M.E.E."/>
            <person name="Lucentini C.G."/>
            <person name="Saparrat M.C.N."/>
            <person name="Balatti P.A."/>
        </authorList>
    </citation>
    <scope>NUCLEOTIDE SEQUENCE [LARGE SCALE GENOMIC DNA]</scope>
    <source>
        <strain evidence="2">CIDEFI 213</strain>
    </source>
</reference>
<dbReference type="EMBL" id="QGDH01000074">
    <property type="protein sequence ID" value="RAR09490.1"/>
    <property type="molecule type" value="Genomic_DNA"/>
</dbReference>
<organism evidence="1 2">
    <name type="scientific">Stemphylium lycopersici</name>
    <name type="common">Tomato gray leaf spot disease fungus</name>
    <name type="synonym">Thyrospora lycopersici</name>
    <dbReference type="NCBI Taxonomy" id="183478"/>
    <lineage>
        <taxon>Eukaryota</taxon>
        <taxon>Fungi</taxon>
        <taxon>Dikarya</taxon>
        <taxon>Ascomycota</taxon>
        <taxon>Pezizomycotina</taxon>
        <taxon>Dothideomycetes</taxon>
        <taxon>Pleosporomycetidae</taxon>
        <taxon>Pleosporales</taxon>
        <taxon>Pleosporineae</taxon>
        <taxon>Pleosporaceae</taxon>
        <taxon>Stemphylium</taxon>
    </lineage>
</organism>
<dbReference type="STRING" id="183478.A0A364N1I8"/>